<protein>
    <submittedName>
        <fullName evidence="3">R3H domain and coiled-coil containing 1</fullName>
    </submittedName>
</protein>
<feature type="compositionally biased region" description="Basic residues" evidence="1">
    <location>
        <begin position="168"/>
        <end position="178"/>
    </location>
</feature>
<dbReference type="PROSITE" id="PS51061">
    <property type="entry name" value="R3H"/>
    <property type="match status" value="1"/>
</dbReference>
<dbReference type="CDD" id="cd02638">
    <property type="entry name" value="R3H_unknown_1"/>
    <property type="match status" value="1"/>
</dbReference>
<organism evidence="3 4">
    <name type="scientific">Chelydra serpentina</name>
    <name type="common">Snapping turtle</name>
    <name type="synonym">Testudo serpentina</name>
    <dbReference type="NCBI Taxonomy" id="8475"/>
    <lineage>
        <taxon>Eukaryota</taxon>
        <taxon>Metazoa</taxon>
        <taxon>Chordata</taxon>
        <taxon>Craniata</taxon>
        <taxon>Vertebrata</taxon>
        <taxon>Euteleostomi</taxon>
        <taxon>Archelosauria</taxon>
        <taxon>Testudinata</taxon>
        <taxon>Testudines</taxon>
        <taxon>Cryptodira</taxon>
        <taxon>Durocryptodira</taxon>
        <taxon>Americhelydia</taxon>
        <taxon>Chelydroidea</taxon>
        <taxon>Chelydridae</taxon>
        <taxon>Chelydra</taxon>
    </lineage>
</organism>
<sequence>QAEEEEPRPGSGAQTPRGAAASGPRLAGHLPTVTLALHCLDGVFLSPNENDFVCKVTEELDHFLLQNQHEKVLLFPPLSSRLRYLIHRTVDNVDLLSSFSVGEGWKRRTVICHSVIRLPEEPGDQNSSCSNTARSHRPLQSRGRGGRAAGPRHAEMPADGSRVNRGIGRSRRQPRRKPDKALYVPRVLRGNQEASRNESLAGAGAEPDGDVVREAGSCIERATDGTPEELGNFEATTNSSREATNLDPAPGKELPEVQGPNEAYEEHIEGEIHGDKSNKCPVDCSDVPVLECARNLSVLEGQDKDCSDVPVLECARNLSVLEGQDKDCSDVPVLECSKTLSPHEDQDNSSTDATILECSKNLHQVEDQENDAIDASVLECSENLLVQENQDKGSTNATLSECSKNLSLPDEQNKESVDASVLEQSKNFSVLENQAEGCTDPIVLECSQNLSLPEDQNQRCLGALGMEFGEKPSVLADQEKHCMDTSVLERAQKISLPEDQDEDSTVQAGRLRCGLELSAEDRGTEAPAVNEQEESSIEEDGGAELLQEIATYLTVKDISIEKIQFDYSSYGDAQINEGDFGHVIEIYDFLPSLKTEHLMEAFSEFHKSGFKIQWVDDTHALGIFSSLAAASQALGQSYPSLKIRSLIHGTRQSKTKALQRPKLLQLAKERPQTDTAVARRLVTRALGWQHKKQSVSSGDVLQPENLELEE</sequence>
<keyword evidence="4" id="KW-1185">Reference proteome</keyword>
<dbReference type="InterPro" id="IPR039884">
    <property type="entry name" value="R3HC1/R3HCL"/>
</dbReference>
<dbReference type="SMART" id="SM00393">
    <property type="entry name" value="R3H"/>
    <property type="match status" value="1"/>
</dbReference>
<gene>
    <name evidence="3" type="primary">R3HCC1</name>
    <name evidence="3" type="ORF">G0U57_017159</name>
</gene>
<dbReference type="OrthoDB" id="5418203at2759"/>
<accession>A0A8T1T035</accession>
<comment type="caution">
    <text evidence="3">The sequence shown here is derived from an EMBL/GenBank/DDBJ whole genome shotgun (WGS) entry which is preliminary data.</text>
</comment>
<feature type="domain" description="R3H" evidence="2">
    <location>
        <begin position="50"/>
        <end position="115"/>
    </location>
</feature>
<dbReference type="EMBL" id="JAHGAV010000057">
    <property type="protein sequence ID" value="KAG6934479.1"/>
    <property type="molecule type" value="Genomic_DNA"/>
</dbReference>
<evidence type="ECO:0000313" key="4">
    <source>
        <dbReference type="Proteomes" id="UP000765507"/>
    </source>
</evidence>
<dbReference type="InterPro" id="IPR001374">
    <property type="entry name" value="R3H_dom"/>
</dbReference>
<dbReference type="Pfam" id="PF01424">
    <property type="entry name" value="R3H"/>
    <property type="match status" value="1"/>
</dbReference>
<evidence type="ECO:0000313" key="3">
    <source>
        <dbReference type="EMBL" id="KAG6934479.1"/>
    </source>
</evidence>
<name>A0A8T1T035_CHESE</name>
<feature type="compositionally biased region" description="Polar residues" evidence="1">
    <location>
        <begin position="234"/>
        <end position="243"/>
    </location>
</feature>
<dbReference type="PANTHER" id="PTHR21678">
    <property type="entry name" value="GROWTH INHIBITION AND DIFFERENTIATION RELATED PROTEIN 88"/>
    <property type="match status" value="1"/>
</dbReference>
<evidence type="ECO:0000256" key="1">
    <source>
        <dbReference type="SAM" id="MobiDB-lite"/>
    </source>
</evidence>
<dbReference type="SUPFAM" id="SSF82708">
    <property type="entry name" value="R3H domain"/>
    <property type="match status" value="1"/>
</dbReference>
<dbReference type="InterPro" id="IPR036867">
    <property type="entry name" value="R3H_dom_sf"/>
</dbReference>
<dbReference type="Gene3D" id="3.30.1370.50">
    <property type="entry name" value="R3H-like domain"/>
    <property type="match status" value="1"/>
</dbReference>
<evidence type="ECO:0000259" key="2">
    <source>
        <dbReference type="PROSITE" id="PS51061"/>
    </source>
</evidence>
<proteinExistence type="predicted"/>
<feature type="region of interest" description="Disordered" evidence="1">
    <location>
        <begin position="122"/>
        <end position="254"/>
    </location>
</feature>
<reference evidence="3 4" key="1">
    <citation type="journal article" date="2020" name="G3 (Bethesda)">
        <title>Draft Genome of the Common Snapping Turtle, Chelydra serpentina, a Model for Phenotypic Plasticity in Reptiles.</title>
        <authorList>
            <person name="Das D."/>
            <person name="Singh S.K."/>
            <person name="Bierstedt J."/>
            <person name="Erickson A."/>
            <person name="Galli G.L.J."/>
            <person name="Crossley D.A. 2nd"/>
            <person name="Rhen T."/>
        </authorList>
    </citation>
    <scope>NUCLEOTIDE SEQUENCE [LARGE SCALE GENOMIC DNA]</scope>
    <source>
        <strain evidence="3">KW</strain>
    </source>
</reference>
<dbReference type="InterPro" id="IPR012677">
    <property type="entry name" value="Nucleotide-bd_a/b_plait_sf"/>
</dbReference>
<feature type="compositionally biased region" description="Polar residues" evidence="1">
    <location>
        <begin position="124"/>
        <end position="133"/>
    </location>
</feature>
<feature type="region of interest" description="Disordered" evidence="1">
    <location>
        <begin position="1"/>
        <end position="25"/>
    </location>
</feature>
<dbReference type="GO" id="GO:0003676">
    <property type="term" value="F:nucleic acid binding"/>
    <property type="evidence" value="ECO:0007669"/>
    <property type="project" value="UniProtKB-UniRule"/>
</dbReference>
<dbReference type="Proteomes" id="UP000765507">
    <property type="component" value="Unassembled WGS sequence"/>
</dbReference>
<dbReference type="PANTHER" id="PTHR21678:SF6">
    <property type="entry name" value="R3H AND COILED-COIL DOMAIN-CONTAINING PROTEIN 1"/>
    <property type="match status" value="1"/>
</dbReference>
<feature type="non-terminal residue" evidence="3">
    <location>
        <position position="710"/>
    </location>
</feature>
<dbReference type="AlphaFoldDB" id="A0A8T1T035"/>
<dbReference type="Gene3D" id="3.30.70.330">
    <property type="match status" value="1"/>
</dbReference>